<gene>
    <name evidence="1" type="ORF">DERYTH_LOCUS9206</name>
</gene>
<reference evidence="1" key="1">
    <citation type="submission" date="2021-06" db="EMBL/GenBank/DDBJ databases">
        <authorList>
            <person name="Kallberg Y."/>
            <person name="Tangrot J."/>
            <person name="Rosling A."/>
        </authorList>
    </citation>
    <scope>NUCLEOTIDE SEQUENCE</scope>
    <source>
        <strain evidence="1">MA453B</strain>
    </source>
</reference>
<comment type="caution">
    <text evidence="1">The sequence shown here is derived from an EMBL/GenBank/DDBJ whole genome shotgun (WGS) entry which is preliminary data.</text>
</comment>
<evidence type="ECO:0000313" key="1">
    <source>
        <dbReference type="EMBL" id="CAG8632272.1"/>
    </source>
</evidence>
<proteinExistence type="predicted"/>
<dbReference type="Proteomes" id="UP000789405">
    <property type="component" value="Unassembled WGS sequence"/>
</dbReference>
<evidence type="ECO:0000313" key="2">
    <source>
        <dbReference type="Proteomes" id="UP000789405"/>
    </source>
</evidence>
<protein>
    <submittedName>
        <fullName evidence="1">338_t:CDS:1</fullName>
    </submittedName>
</protein>
<accession>A0A9N9GXH8</accession>
<organism evidence="1 2">
    <name type="scientific">Dentiscutata erythropus</name>
    <dbReference type="NCBI Taxonomy" id="1348616"/>
    <lineage>
        <taxon>Eukaryota</taxon>
        <taxon>Fungi</taxon>
        <taxon>Fungi incertae sedis</taxon>
        <taxon>Mucoromycota</taxon>
        <taxon>Glomeromycotina</taxon>
        <taxon>Glomeromycetes</taxon>
        <taxon>Diversisporales</taxon>
        <taxon>Gigasporaceae</taxon>
        <taxon>Dentiscutata</taxon>
    </lineage>
</organism>
<sequence length="69" mass="7528">MSTAKSSNSLDKEIGKLCLQNSDELLFKSFMATKNRITTSIPPQNNSIVNSTTNLNPPLDYDIVISPLG</sequence>
<dbReference type="EMBL" id="CAJVPY010004971">
    <property type="protein sequence ID" value="CAG8632272.1"/>
    <property type="molecule type" value="Genomic_DNA"/>
</dbReference>
<keyword evidence="2" id="KW-1185">Reference proteome</keyword>
<dbReference type="AlphaFoldDB" id="A0A9N9GXH8"/>
<name>A0A9N9GXH8_9GLOM</name>